<proteinExistence type="predicted"/>
<dbReference type="Proteomes" id="UP001560573">
    <property type="component" value="Unassembled WGS sequence"/>
</dbReference>
<evidence type="ECO:0000313" key="1">
    <source>
        <dbReference type="EMBL" id="MEX6689181.1"/>
    </source>
</evidence>
<organism evidence="1 2">
    <name type="scientific">Danxiaibacter flavus</name>
    <dbReference type="NCBI Taxonomy" id="3049108"/>
    <lineage>
        <taxon>Bacteria</taxon>
        <taxon>Pseudomonadati</taxon>
        <taxon>Bacteroidota</taxon>
        <taxon>Chitinophagia</taxon>
        <taxon>Chitinophagales</taxon>
        <taxon>Chitinophagaceae</taxon>
        <taxon>Danxiaibacter</taxon>
    </lineage>
</organism>
<name>A0ABV3ZH07_9BACT</name>
<keyword evidence="2" id="KW-1185">Reference proteome</keyword>
<comment type="caution">
    <text evidence="1">The sequence shown here is derived from an EMBL/GenBank/DDBJ whole genome shotgun (WGS) entry which is preliminary data.</text>
</comment>
<accession>A0ABV3ZH07</accession>
<evidence type="ECO:0000313" key="2">
    <source>
        <dbReference type="Proteomes" id="UP001560573"/>
    </source>
</evidence>
<reference evidence="1 2" key="1">
    <citation type="submission" date="2023-07" db="EMBL/GenBank/DDBJ databases">
        <authorList>
            <person name="Lian W.-H."/>
        </authorList>
    </citation>
    <scope>NUCLEOTIDE SEQUENCE [LARGE SCALE GENOMIC DNA]</scope>
    <source>
        <strain evidence="1 2">SYSU DXS3180</strain>
    </source>
</reference>
<dbReference type="EMBL" id="JAULBC010000005">
    <property type="protein sequence ID" value="MEX6689181.1"/>
    <property type="molecule type" value="Genomic_DNA"/>
</dbReference>
<gene>
    <name evidence="1" type="ORF">QTN47_16855</name>
</gene>
<protein>
    <submittedName>
        <fullName evidence="1">Uncharacterized protein</fullName>
    </submittedName>
</protein>
<sequence>MAKAKSSKIEIISITYKVNGETFTATREKKKPTRAKGLLAVGEASVCTPGQTKCENGILFRCFDIGDGQTDWLTGNEPC</sequence>
<dbReference type="RefSeq" id="WP_369330588.1">
    <property type="nucleotide sequence ID" value="NZ_JAULBC010000005.1"/>
</dbReference>